<proteinExistence type="predicted"/>
<dbReference type="AlphaFoldDB" id="A0A6N2K6F8"/>
<accession>A0A6N2K6F8</accession>
<sequence length="132" mass="15085">MEEATIAMASDRVTDEVETCVQSSIPVLYQDFTAAYIDKMLSSLQKSHSISIQLQQRRKRKRRDHDDDDEHMNDEDGRRHLMMWIDKCKKTKRNPVEASTGKSRCKELNGPVAEEGSSKRDPEAGDCSLDLI</sequence>
<reference evidence="2" key="1">
    <citation type="submission" date="2019-03" db="EMBL/GenBank/DDBJ databases">
        <authorList>
            <person name="Mank J."/>
            <person name="Almeida P."/>
        </authorList>
    </citation>
    <scope>NUCLEOTIDE SEQUENCE</scope>
    <source>
        <strain evidence="2">78183</strain>
    </source>
</reference>
<evidence type="ECO:0000313" key="2">
    <source>
        <dbReference type="EMBL" id="VFU23867.1"/>
    </source>
</evidence>
<feature type="compositionally biased region" description="Polar residues" evidence="1">
    <location>
        <begin position="46"/>
        <end position="55"/>
    </location>
</feature>
<gene>
    <name evidence="2" type="ORF">SVIM_LOCUS39909</name>
</gene>
<organism evidence="2">
    <name type="scientific">Salix viminalis</name>
    <name type="common">Common osier</name>
    <name type="synonym">Basket willow</name>
    <dbReference type="NCBI Taxonomy" id="40686"/>
    <lineage>
        <taxon>Eukaryota</taxon>
        <taxon>Viridiplantae</taxon>
        <taxon>Streptophyta</taxon>
        <taxon>Embryophyta</taxon>
        <taxon>Tracheophyta</taxon>
        <taxon>Spermatophyta</taxon>
        <taxon>Magnoliopsida</taxon>
        <taxon>eudicotyledons</taxon>
        <taxon>Gunneridae</taxon>
        <taxon>Pentapetalae</taxon>
        <taxon>rosids</taxon>
        <taxon>fabids</taxon>
        <taxon>Malpighiales</taxon>
        <taxon>Salicaceae</taxon>
        <taxon>Saliceae</taxon>
        <taxon>Salix</taxon>
    </lineage>
</organism>
<protein>
    <submittedName>
        <fullName evidence="2">Uncharacterized protein</fullName>
    </submittedName>
</protein>
<feature type="region of interest" description="Disordered" evidence="1">
    <location>
        <begin position="91"/>
        <end position="132"/>
    </location>
</feature>
<name>A0A6N2K6F8_SALVM</name>
<feature type="region of interest" description="Disordered" evidence="1">
    <location>
        <begin position="46"/>
        <end position="78"/>
    </location>
</feature>
<dbReference type="EMBL" id="CAADRP010000136">
    <property type="protein sequence ID" value="VFU23867.1"/>
    <property type="molecule type" value="Genomic_DNA"/>
</dbReference>
<evidence type="ECO:0000256" key="1">
    <source>
        <dbReference type="SAM" id="MobiDB-lite"/>
    </source>
</evidence>